<dbReference type="EMBL" id="FO203512">
    <property type="protein sequence ID" value="CCK77584.1"/>
    <property type="molecule type" value="Genomic_DNA"/>
</dbReference>
<dbReference type="KEGG" id="oai:OLEAN_C34080"/>
<protein>
    <recommendedName>
        <fullName evidence="4">Lipoprotein</fullName>
    </recommendedName>
</protein>
<evidence type="ECO:0000256" key="1">
    <source>
        <dbReference type="SAM" id="MobiDB-lite"/>
    </source>
</evidence>
<evidence type="ECO:0000313" key="2">
    <source>
        <dbReference type="EMBL" id="CCK77584.1"/>
    </source>
</evidence>
<accession>R4YV50</accession>
<dbReference type="PROSITE" id="PS51257">
    <property type="entry name" value="PROKAR_LIPOPROTEIN"/>
    <property type="match status" value="1"/>
</dbReference>
<reference evidence="2 3" key="1">
    <citation type="journal article" date="2013" name="Nat. Commun.">
        <title>Genome sequence and functional genomic analysis of the oil-degrading bacterium Oleispira antarctica.</title>
        <authorList>
            <person name="Kube M."/>
            <person name="Chernikova T.N."/>
            <person name="Al-Ramahi Y."/>
            <person name="Beloqui A."/>
            <person name="Lopez-Cortez N."/>
            <person name="Guazzaroni M.E."/>
            <person name="Heipieper H.J."/>
            <person name="Klages S."/>
            <person name="Kotsyurbenko O.R."/>
            <person name="Langer I."/>
            <person name="Nechitaylo T.Y."/>
            <person name="Lunsdorf H."/>
            <person name="Fernandez M."/>
            <person name="Juarez S."/>
            <person name="Ciordia S."/>
            <person name="Singer A."/>
            <person name="Kagan O."/>
            <person name="Egorova O."/>
            <person name="Petit P.A."/>
            <person name="Stogios P."/>
            <person name="Kim Y."/>
            <person name="Tchigvintsev A."/>
            <person name="Flick R."/>
            <person name="Denaro R."/>
            <person name="Genovese M."/>
            <person name="Albar J.P."/>
            <person name="Reva O.N."/>
            <person name="Martinez-Gomariz M."/>
            <person name="Tran H."/>
            <person name="Ferrer M."/>
            <person name="Savchenko A."/>
            <person name="Yakunin A.F."/>
            <person name="Yakimov M.M."/>
            <person name="Golyshina O.V."/>
            <person name="Reinhardt R."/>
            <person name="Golyshin P.N."/>
        </authorList>
    </citation>
    <scope>NUCLEOTIDE SEQUENCE [LARGE SCALE GENOMIC DNA]</scope>
</reference>
<organism evidence="2 3">
    <name type="scientific">Oleispira antarctica RB-8</name>
    <dbReference type="NCBI Taxonomy" id="698738"/>
    <lineage>
        <taxon>Bacteria</taxon>
        <taxon>Pseudomonadati</taxon>
        <taxon>Pseudomonadota</taxon>
        <taxon>Gammaproteobacteria</taxon>
        <taxon>Oceanospirillales</taxon>
        <taxon>Oceanospirillaceae</taxon>
        <taxon>Oleispira</taxon>
    </lineage>
</organism>
<gene>
    <name evidence="2" type="ORF">OLEAN_C34080</name>
</gene>
<proteinExistence type="predicted"/>
<evidence type="ECO:0000313" key="3">
    <source>
        <dbReference type="Proteomes" id="UP000032749"/>
    </source>
</evidence>
<feature type="compositionally biased region" description="Polar residues" evidence="1">
    <location>
        <begin position="51"/>
        <end position="65"/>
    </location>
</feature>
<keyword evidence="3" id="KW-1185">Reference proteome</keyword>
<sequence length="110" mass="12152">MRMERLRFKFEVARPYFFVLLFICCITLLAGCNTSDNSTKSDSPDPDDSAEISQTESTMNFSVGAQQSSSNQYQSSSIIGEIAGSKMESQKYKLTAAFVVPNKTSNKQGL</sequence>
<name>R4YV50_OLEAN</name>
<dbReference type="AlphaFoldDB" id="R4YV50"/>
<dbReference type="STRING" id="698738.OLEAN_C34080"/>
<evidence type="ECO:0008006" key="4">
    <source>
        <dbReference type="Google" id="ProtNLM"/>
    </source>
</evidence>
<dbReference type="HOGENOM" id="CLU_2168395_0_0_6"/>
<feature type="region of interest" description="Disordered" evidence="1">
    <location>
        <begin position="35"/>
        <end position="73"/>
    </location>
</feature>
<dbReference type="Proteomes" id="UP000032749">
    <property type="component" value="Chromosome"/>
</dbReference>